<proteinExistence type="predicted"/>
<dbReference type="WBParaSite" id="L893_g27611.t1">
    <property type="protein sequence ID" value="L893_g27611.t1"/>
    <property type="gene ID" value="L893_g27611"/>
</dbReference>
<name>A0A1I7ZL10_9BILA</name>
<evidence type="ECO:0000313" key="2">
    <source>
        <dbReference type="WBParaSite" id="L893_g27611.t1"/>
    </source>
</evidence>
<reference evidence="2" key="1">
    <citation type="submission" date="2016-11" db="UniProtKB">
        <authorList>
            <consortium name="WormBaseParasite"/>
        </authorList>
    </citation>
    <scope>IDENTIFICATION</scope>
</reference>
<organism evidence="1 2">
    <name type="scientific">Steinernema glaseri</name>
    <dbReference type="NCBI Taxonomy" id="37863"/>
    <lineage>
        <taxon>Eukaryota</taxon>
        <taxon>Metazoa</taxon>
        <taxon>Ecdysozoa</taxon>
        <taxon>Nematoda</taxon>
        <taxon>Chromadorea</taxon>
        <taxon>Rhabditida</taxon>
        <taxon>Tylenchina</taxon>
        <taxon>Panagrolaimomorpha</taxon>
        <taxon>Strongyloidoidea</taxon>
        <taxon>Steinernematidae</taxon>
        <taxon>Steinernema</taxon>
    </lineage>
</organism>
<evidence type="ECO:0000313" key="1">
    <source>
        <dbReference type="Proteomes" id="UP000095287"/>
    </source>
</evidence>
<keyword evidence="1" id="KW-1185">Reference proteome</keyword>
<sequence length="149" mass="16110">MSCFVFRRAGIKTCKAVHERAVPSQHLRPRWPLASAGGLATAIKEYCGGRKTSARHGNVIEWFLSLFGHKRAVFAAADMSSIGGQSEVTQASSDQECSPQSCKKQQQPSYGAAAGLPRSVAAVSFFDFCLSLEITHKNVFDSFITSVVP</sequence>
<dbReference type="Proteomes" id="UP000095287">
    <property type="component" value="Unplaced"/>
</dbReference>
<accession>A0A1I7ZL10</accession>
<dbReference type="AlphaFoldDB" id="A0A1I7ZL10"/>
<protein>
    <submittedName>
        <fullName evidence="2">Uncharacterized protein</fullName>
    </submittedName>
</protein>